<dbReference type="Proteomes" id="UP000265750">
    <property type="component" value="Unassembled WGS sequence"/>
</dbReference>
<name>A0A3A1WF97_9HYPH</name>
<gene>
    <name evidence="2" type="ORF">D3218_18970</name>
</gene>
<reference evidence="3" key="1">
    <citation type="submission" date="2018-09" db="EMBL/GenBank/DDBJ databases">
        <authorList>
            <person name="Tuo L."/>
        </authorList>
    </citation>
    <scope>NUCLEOTIDE SEQUENCE [LARGE SCALE GENOMIC DNA]</scope>
    <source>
        <strain evidence="3">M2BS4Y-1</strain>
    </source>
</reference>
<protein>
    <submittedName>
        <fullName evidence="2">DUF1236 domain-containing protein</fullName>
    </submittedName>
</protein>
<accession>A0A3A1WF97</accession>
<feature type="signal peptide" evidence="1">
    <location>
        <begin position="1"/>
        <end position="21"/>
    </location>
</feature>
<dbReference type="OrthoDB" id="102964at2"/>
<keyword evidence="3" id="KW-1185">Reference proteome</keyword>
<evidence type="ECO:0000313" key="2">
    <source>
        <dbReference type="EMBL" id="RIX97298.1"/>
    </source>
</evidence>
<dbReference type="Pfam" id="PF06823">
    <property type="entry name" value="DUF1236"/>
    <property type="match status" value="1"/>
</dbReference>
<organism evidence="2 3">
    <name type="scientific">Aureimonas flava</name>
    <dbReference type="NCBI Taxonomy" id="2320271"/>
    <lineage>
        <taxon>Bacteria</taxon>
        <taxon>Pseudomonadati</taxon>
        <taxon>Pseudomonadota</taxon>
        <taxon>Alphaproteobacteria</taxon>
        <taxon>Hyphomicrobiales</taxon>
        <taxon>Aurantimonadaceae</taxon>
        <taxon>Aureimonas</taxon>
    </lineage>
</organism>
<evidence type="ECO:0000313" key="3">
    <source>
        <dbReference type="Proteomes" id="UP000265750"/>
    </source>
</evidence>
<keyword evidence="1" id="KW-0732">Signal</keyword>
<proteinExistence type="predicted"/>
<evidence type="ECO:0000256" key="1">
    <source>
        <dbReference type="SAM" id="SignalP"/>
    </source>
</evidence>
<sequence length="145" mass="14478">MMRRFILASAAVALMAGPVLAQTTVVTTTEPKSEGEQAAGTLAGAGTGAVAGALVGGPVGAAIGGVAGMAIGGAASAPDEVRQYVVANPTEPVVVEGEITQGSVVPGTVTLVPVPSNPDYEYFYTSGNQPVIVSKADRKVVYYVQ</sequence>
<comment type="caution">
    <text evidence="2">The sequence shown here is derived from an EMBL/GenBank/DDBJ whole genome shotgun (WGS) entry which is preliminary data.</text>
</comment>
<dbReference type="InterPro" id="IPR009642">
    <property type="entry name" value="DUF1236"/>
</dbReference>
<feature type="chain" id="PRO_5017291711" evidence="1">
    <location>
        <begin position="22"/>
        <end position="145"/>
    </location>
</feature>
<dbReference type="AlphaFoldDB" id="A0A3A1WF97"/>
<dbReference type="EMBL" id="QYRN01000016">
    <property type="protein sequence ID" value="RIX97298.1"/>
    <property type="molecule type" value="Genomic_DNA"/>
</dbReference>